<evidence type="ECO:0000256" key="4">
    <source>
        <dbReference type="ARBA" id="ARBA00023242"/>
    </source>
</evidence>
<dbReference type="InterPro" id="IPR050675">
    <property type="entry name" value="OAF3"/>
</dbReference>
<dbReference type="Proteomes" id="UP000433876">
    <property type="component" value="Unassembled WGS sequence"/>
</dbReference>
<evidence type="ECO:0000313" key="7">
    <source>
        <dbReference type="EMBL" id="KAA8624082.1"/>
    </source>
</evidence>
<dbReference type="SUPFAM" id="SSF57701">
    <property type="entry name" value="Zn2/Cys6 DNA-binding domain"/>
    <property type="match status" value="1"/>
</dbReference>
<reference evidence="7 8" key="1">
    <citation type="submission" date="2017-07" db="EMBL/GenBank/DDBJ databases">
        <title>Genome sequence of the Sordaria macrospora wild type strain R19027.</title>
        <authorList>
            <person name="Nowrousian M."/>
            <person name="Teichert I."/>
            <person name="Kueck U."/>
        </authorList>
    </citation>
    <scope>NUCLEOTIDE SEQUENCE [LARGE SCALE GENOMIC DNA]</scope>
    <source>
        <strain evidence="7 8">R19027</strain>
        <tissue evidence="7">Mycelium</tissue>
    </source>
</reference>
<feature type="region of interest" description="Disordered" evidence="5">
    <location>
        <begin position="214"/>
        <end position="252"/>
    </location>
</feature>
<evidence type="ECO:0000313" key="8">
    <source>
        <dbReference type="Proteomes" id="UP000433876"/>
    </source>
</evidence>
<dbReference type="EMBL" id="NMPR01000264">
    <property type="protein sequence ID" value="KAA8624082.1"/>
    <property type="molecule type" value="Genomic_DNA"/>
</dbReference>
<dbReference type="Pfam" id="PF00172">
    <property type="entry name" value="Zn_clus"/>
    <property type="match status" value="1"/>
</dbReference>
<feature type="region of interest" description="Disordered" evidence="5">
    <location>
        <begin position="63"/>
        <end position="108"/>
    </location>
</feature>
<evidence type="ECO:0000256" key="3">
    <source>
        <dbReference type="ARBA" id="ARBA00023163"/>
    </source>
</evidence>
<dbReference type="SMART" id="SM00066">
    <property type="entry name" value="GAL4"/>
    <property type="match status" value="1"/>
</dbReference>
<accession>A0A8S8ZG51</accession>
<dbReference type="AlphaFoldDB" id="A0A8S8ZG51"/>
<dbReference type="PANTHER" id="PTHR31069:SF32">
    <property type="entry name" value="ARGININE METABOLISM REGULATION PROTEIN II"/>
    <property type="match status" value="1"/>
</dbReference>
<dbReference type="PANTHER" id="PTHR31069">
    <property type="entry name" value="OLEATE-ACTIVATED TRANSCRIPTION FACTOR 1-RELATED"/>
    <property type="match status" value="1"/>
</dbReference>
<proteinExistence type="predicted"/>
<evidence type="ECO:0000256" key="1">
    <source>
        <dbReference type="ARBA" id="ARBA00023015"/>
    </source>
</evidence>
<dbReference type="GO" id="GO:0003677">
    <property type="term" value="F:DNA binding"/>
    <property type="evidence" value="ECO:0007669"/>
    <property type="project" value="UniProtKB-KW"/>
</dbReference>
<dbReference type="GO" id="GO:0008270">
    <property type="term" value="F:zinc ion binding"/>
    <property type="evidence" value="ECO:0007669"/>
    <property type="project" value="InterPro"/>
</dbReference>
<protein>
    <recommendedName>
        <fullName evidence="6">Zn(2)-C6 fungal-type domain-containing protein</fullName>
    </recommendedName>
</protein>
<dbReference type="Gene3D" id="4.10.240.10">
    <property type="entry name" value="Zn(2)-C6 fungal-type DNA-binding domain"/>
    <property type="match status" value="1"/>
</dbReference>
<dbReference type="InterPro" id="IPR036864">
    <property type="entry name" value="Zn2-C6_fun-type_DNA-bd_sf"/>
</dbReference>
<feature type="domain" description="Zn(2)-C6 fungal-type" evidence="6">
    <location>
        <begin position="25"/>
        <end position="52"/>
    </location>
</feature>
<keyword evidence="2" id="KW-0238">DNA-binding</keyword>
<comment type="caution">
    <text evidence="7">The sequence shown here is derived from an EMBL/GenBank/DDBJ whole genome shotgun (WGS) entry which is preliminary data.</text>
</comment>
<keyword evidence="3" id="KW-0804">Transcription</keyword>
<dbReference type="CDD" id="cd00067">
    <property type="entry name" value="GAL4"/>
    <property type="match status" value="1"/>
</dbReference>
<evidence type="ECO:0000256" key="2">
    <source>
        <dbReference type="ARBA" id="ARBA00023125"/>
    </source>
</evidence>
<keyword evidence="4" id="KW-0539">Nucleus</keyword>
<sequence>MSEPQRSSLDPAQATQQPLKRTFHGCLTCRKRKVRCKGGDPCQNCARMNITCHSSFDTNLRIRVSTPTGAKDVETTSSSSRSSRPTPSNQQESQYQHQYQHQHQQQQQPMAAFMTFDGHSQSFVPEDPNHYAGYPTSTVFGGGSSTSYAQVPAVTYANSNMAAASSSTTGNPDMTQFQYQQQYPDAAAWEYDYPYDPNDPDNLGYAYDASLDMSSMQAPLPDDSQHGGHQDASGWYGYPAQGGGSGQQQNWR</sequence>
<organism evidence="7 8">
    <name type="scientific">Sordaria macrospora</name>
    <dbReference type="NCBI Taxonomy" id="5147"/>
    <lineage>
        <taxon>Eukaryota</taxon>
        <taxon>Fungi</taxon>
        <taxon>Dikarya</taxon>
        <taxon>Ascomycota</taxon>
        <taxon>Pezizomycotina</taxon>
        <taxon>Sordariomycetes</taxon>
        <taxon>Sordariomycetidae</taxon>
        <taxon>Sordariales</taxon>
        <taxon>Sordariaceae</taxon>
        <taxon>Sordaria</taxon>
    </lineage>
</organism>
<evidence type="ECO:0000256" key="5">
    <source>
        <dbReference type="SAM" id="MobiDB-lite"/>
    </source>
</evidence>
<dbReference type="GO" id="GO:0000981">
    <property type="term" value="F:DNA-binding transcription factor activity, RNA polymerase II-specific"/>
    <property type="evidence" value="ECO:0007669"/>
    <property type="project" value="InterPro"/>
</dbReference>
<dbReference type="InterPro" id="IPR001138">
    <property type="entry name" value="Zn2Cys6_DnaBD"/>
</dbReference>
<gene>
    <name evidence="7" type="ORF">SMACR_07012</name>
</gene>
<dbReference type="VEuPathDB" id="FungiDB:SMAC_07012"/>
<evidence type="ECO:0000259" key="6">
    <source>
        <dbReference type="PROSITE" id="PS50048"/>
    </source>
</evidence>
<feature type="compositionally biased region" description="Low complexity" evidence="5">
    <location>
        <begin position="75"/>
        <end position="108"/>
    </location>
</feature>
<dbReference type="PROSITE" id="PS50048">
    <property type="entry name" value="ZN2_CY6_FUNGAL_2"/>
    <property type="match status" value="1"/>
</dbReference>
<dbReference type="PROSITE" id="PS00463">
    <property type="entry name" value="ZN2_CY6_FUNGAL_1"/>
    <property type="match status" value="1"/>
</dbReference>
<dbReference type="OMA" id="NCARMNI"/>
<keyword evidence="1" id="KW-0805">Transcription regulation</keyword>
<name>A0A8S8ZG51_SORMA</name>